<keyword evidence="4" id="KW-1185">Reference proteome</keyword>
<keyword evidence="2" id="KW-1133">Transmembrane helix</keyword>
<evidence type="ECO:0000256" key="1">
    <source>
        <dbReference type="SAM" id="MobiDB-lite"/>
    </source>
</evidence>
<dbReference type="AlphaFoldDB" id="A0A835Z8J5"/>
<evidence type="ECO:0000313" key="4">
    <source>
        <dbReference type="Proteomes" id="UP000664859"/>
    </source>
</evidence>
<proteinExistence type="predicted"/>
<accession>A0A835Z8J5</accession>
<gene>
    <name evidence="3" type="ORF">JKP88DRAFT_243433</name>
</gene>
<dbReference type="EMBL" id="JAFCMP010000068">
    <property type="protein sequence ID" value="KAG5188443.1"/>
    <property type="molecule type" value="Genomic_DNA"/>
</dbReference>
<organism evidence="3 4">
    <name type="scientific">Tribonema minus</name>
    <dbReference type="NCBI Taxonomy" id="303371"/>
    <lineage>
        <taxon>Eukaryota</taxon>
        <taxon>Sar</taxon>
        <taxon>Stramenopiles</taxon>
        <taxon>Ochrophyta</taxon>
        <taxon>PX clade</taxon>
        <taxon>Xanthophyceae</taxon>
        <taxon>Tribonematales</taxon>
        <taxon>Tribonemataceae</taxon>
        <taxon>Tribonema</taxon>
    </lineage>
</organism>
<name>A0A835Z8J5_9STRA</name>
<keyword evidence="2" id="KW-0472">Membrane</keyword>
<feature type="transmembrane region" description="Helical" evidence="2">
    <location>
        <begin position="92"/>
        <end position="115"/>
    </location>
</feature>
<feature type="region of interest" description="Disordered" evidence="1">
    <location>
        <begin position="154"/>
        <end position="188"/>
    </location>
</feature>
<protein>
    <submittedName>
        <fullName evidence="3">Uncharacterized protein</fullName>
    </submittedName>
</protein>
<feature type="transmembrane region" description="Helical" evidence="2">
    <location>
        <begin position="65"/>
        <end position="86"/>
    </location>
</feature>
<reference evidence="3" key="1">
    <citation type="submission" date="2021-02" db="EMBL/GenBank/DDBJ databases">
        <title>First Annotated Genome of the Yellow-green Alga Tribonema minus.</title>
        <authorList>
            <person name="Mahan K.M."/>
        </authorList>
    </citation>
    <scope>NUCLEOTIDE SEQUENCE</scope>
    <source>
        <strain evidence="3">UTEX B ZZ1240</strain>
    </source>
</reference>
<comment type="caution">
    <text evidence="3">The sequence shown here is derived from an EMBL/GenBank/DDBJ whole genome shotgun (WGS) entry which is preliminary data.</text>
</comment>
<evidence type="ECO:0000256" key="2">
    <source>
        <dbReference type="SAM" id="Phobius"/>
    </source>
</evidence>
<feature type="compositionally biased region" description="Polar residues" evidence="1">
    <location>
        <begin position="158"/>
        <end position="182"/>
    </location>
</feature>
<feature type="transmembrane region" description="Helical" evidence="2">
    <location>
        <begin position="20"/>
        <end position="44"/>
    </location>
</feature>
<keyword evidence="2" id="KW-0812">Transmembrane</keyword>
<sequence length="188" mass="19527">MPAKLRIAIVLSVVAQSWGFLAGIGTASAWVAFFLVVGSALYASGRCCCRRSGAAADAGIQALKVCYFAATVANIVSLVLWALVHLEGYTVNVKVVMCATFAVCTAATLATAIVATCEHSRLRAAALPQHHAPPPPPTAESGVLPAQPVHKAAAVGTAHSSSNHPYRAQQQQHAPSADQYVTRNEAVV</sequence>
<dbReference type="Proteomes" id="UP000664859">
    <property type="component" value="Unassembled WGS sequence"/>
</dbReference>
<evidence type="ECO:0000313" key="3">
    <source>
        <dbReference type="EMBL" id="KAG5188443.1"/>
    </source>
</evidence>